<keyword evidence="1" id="KW-1133">Transmembrane helix</keyword>
<dbReference type="RefSeq" id="WP_188026608.1">
    <property type="nucleotide sequence ID" value="NZ_JACHGR010000005.1"/>
</dbReference>
<comment type="caution">
    <text evidence="2">The sequence shown here is derived from an EMBL/GenBank/DDBJ whole genome shotgun (WGS) entry which is preliminary data.</text>
</comment>
<protein>
    <recommendedName>
        <fullName evidence="4">YeeE/YedE family protein</fullName>
    </recommendedName>
</protein>
<evidence type="ECO:0000313" key="2">
    <source>
        <dbReference type="EMBL" id="MBB6055868.1"/>
    </source>
</evidence>
<evidence type="ECO:0000313" key="3">
    <source>
        <dbReference type="Proteomes" id="UP000585721"/>
    </source>
</evidence>
<accession>A0A841G9Z0</accession>
<gene>
    <name evidence="2" type="ORF">HNR75_001786</name>
</gene>
<feature type="transmembrane region" description="Helical" evidence="1">
    <location>
        <begin position="37"/>
        <end position="57"/>
    </location>
</feature>
<dbReference type="InterPro" id="IPR046513">
    <property type="entry name" value="DUF6691"/>
</dbReference>
<dbReference type="EMBL" id="JACHGR010000005">
    <property type="protein sequence ID" value="MBB6055868.1"/>
    <property type="molecule type" value="Genomic_DNA"/>
</dbReference>
<organism evidence="2 3">
    <name type="scientific">Tolumonas osonensis</name>
    <dbReference type="NCBI Taxonomy" id="675874"/>
    <lineage>
        <taxon>Bacteria</taxon>
        <taxon>Pseudomonadati</taxon>
        <taxon>Pseudomonadota</taxon>
        <taxon>Gammaproteobacteria</taxon>
        <taxon>Aeromonadales</taxon>
        <taxon>Aeromonadaceae</taxon>
        <taxon>Tolumonas</taxon>
    </lineage>
</organism>
<evidence type="ECO:0008006" key="4">
    <source>
        <dbReference type="Google" id="ProtNLM"/>
    </source>
</evidence>
<evidence type="ECO:0000256" key="1">
    <source>
        <dbReference type="SAM" id="Phobius"/>
    </source>
</evidence>
<dbReference type="Pfam" id="PF20398">
    <property type="entry name" value="DUF6691"/>
    <property type="match status" value="1"/>
</dbReference>
<keyword evidence="1" id="KW-0472">Membrane</keyword>
<dbReference type="AlphaFoldDB" id="A0A841G9Z0"/>
<feature type="transmembrane region" description="Helical" evidence="1">
    <location>
        <begin position="104"/>
        <end position="128"/>
    </location>
</feature>
<reference evidence="2 3" key="1">
    <citation type="submission" date="2020-08" db="EMBL/GenBank/DDBJ databases">
        <title>Genomic Encyclopedia of Type Strains, Phase IV (KMG-IV): sequencing the most valuable type-strain genomes for metagenomic binning, comparative biology and taxonomic classification.</title>
        <authorList>
            <person name="Goeker M."/>
        </authorList>
    </citation>
    <scope>NUCLEOTIDE SEQUENCE [LARGE SCALE GENOMIC DNA]</scope>
    <source>
        <strain evidence="2 3">DSM 22975</strain>
    </source>
</reference>
<proteinExistence type="predicted"/>
<dbReference type="Proteomes" id="UP000585721">
    <property type="component" value="Unassembled WGS sequence"/>
</dbReference>
<feature type="transmembrane region" description="Helical" evidence="1">
    <location>
        <begin position="78"/>
        <end position="98"/>
    </location>
</feature>
<name>A0A841G9Z0_9GAMM</name>
<keyword evidence="3" id="KW-1185">Reference proteome</keyword>
<keyword evidence="1" id="KW-0812">Transmembrane</keyword>
<sequence length="148" mass="15229">MIALVAGVLFGFGLAFSGMMQPEKAIGFLDIAGNWDASLMLVMGGALAIFTPGYHFLVKGRQKALNGAMMQLPVKKSLEPELIIGALLFGAGWGLAGICPGPAIAMAAIVGWPAVGFIAAMAAGMWLAGCWMQRKSVVSQSGSLATGK</sequence>